<gene>
    <name evidence="8" type="ORF">BZA70DRAFT_275138</name>
</gene>
<dbReference type="CDD" id="cd11404">
    <property type="entry name" value="bHLHzip_Mlx_like"/>
    <property type="match status" value="1"/>
</dbReference>
<keyword evidence="2" id="KW-0238">DNA-binding</keyword>
<feature type="region of interest" description="Disordered" evidence="6">
    <location>
        <begin position="285"/>
        <end position="329"/>
    </location>
</feature>
<feature type="region of interest" description="Disordered" evidence="6">
    <location>
        <begin position="1"/>
        <end position="80"/>
    </location>
</feature>
<evidence type="ECO:0000259" key="7">
    <source>
        <dbReference type="PROSITE" id="PS50888"/>
    </source>
</evidence>
<dbReference type="InterPro" id="IPR011598">
    <property type="entry name" value="bHLH_dom"/>
</dbReference>
<feature type="compositionally biased region" description="Basic and acidic residues" evidence="6">
    <location>
        <begin position="482"/>
        <end position="507"/>
    </location>
</feature>
<feature type="compositionally biased region" description="Low complexity" evidence="6">
    <location>
        <begin position="122"/>
        <end position="134"/>
    </location>
</feature>
<feature type="region of interest" description="Disordered" evidence="6">
    <location>
        <begin position="119"/>
        <end position="256"/>
    </location>
</feature>
<name>A0ABR1FAF5_9ASCO</name>
<feature type="compositionally biased region" description="Pro residues" evidence="6">
    <location>
        <begin position="64"/>
        <end position="76"/>
    </location>
</feature>
<feature type="domain" description="BHLH" evidence="7">
    <location>
        <begin position="494"/>
        <end position="545"/>
    </location>
</feature>
<feature type="compositionally biased region" description="Low complexity" evidence="6">
    <location>
        <begin position="377"/>
        <end position="388"/>
    </location>
</feature>
<feature type="region of interest" description="Disordered" evidence="6">
    <location>
        <begin position="434"/>
        <end position="507"/>
    </location>
</feature>
<comment type="caution">
    <text evidence="8">The sequence shown here is derived from an EMBL/GenBank/DDBJ whole genome shotgun (WGS) entry which is preliminary data.</text>
</comment>
<dbReference type="Proteomes" id="UP001498771">
    <property type="component" value="Unassembled WGS sequence"/>
</dbReference>
<dbReference type="InterPro" id="IPR036638">
    <property type="entry name" value="HLH_DNA-bd_sf"/>
</dbReference>
<reference evidence="8 9" key="1">
    <citation type="submission" date="2024-03" db="EMBL/GenBank/DDBJ databases">
        <title>Genome-scale model development and genomic sequencing of the oleaginous clade Lipomyces.</title>
        <authorList>
            <consortium name="Lawrence Berkeley National Laboratory"/>
            <person name="Czajka J.J."/>
            <person name="Han Y."/>
            <person name="Kim J."/>
            <person name="Mondo S.J."/>
            <person name="Hofstad B.A."/>
            <person name="Robles A."/>
            <person name="Haridas S."/>
            <person name="Riley R."/>
            <person name="LaButti K."/>
            <person name="Pangilinan J."/>
            <person name="Andreopoulos W."/>
            <person name="Lipzen A."/>
            <person name="Yan J."/>
            <person name="Wang M."/>
            <person name="Ng V."/>
            <person name="Grigoriev I.V."/>
            <person name="Spatafora J.W."/>
            <person name="Magnuson J.K."/>
            <person name="Baker S.E."/>
            <person name="Pomraning K.R."/>
        </authorList>
    </citation>
    <scope>NUCLEOTIDE SEQUENCE [LARGE SCALE GENOMIC DNA]</scope>
    <source>
        <strain evidence="8 9">Phaff 52-87</strain>
    </source>
</reference>
<evidence type="ECO:0000256" key="5">
    <source>
        <dbReference type="ARBA" id="ARBA00023242"/>
    </source>
</evidence>
<evidence type="ECO:0000256" key="1">
    <source>
        <dbReference type="ARBA" id="ARBA00023015"/>
    </source>
</evidence>
<feature type="compositionally biased region" description="Basic and acidic residues" evidence="6">
    <location>
        <begin position="19"/>
        <end position="29"/>
    </location>
</feature>
<sequence>MTSAQYMLARPSLHHHNHHNLDGAHDRVSSKMPSSPDDPPLLNRFSSRSSEIPPIDPSSSLDPALPPPSPPPPPPAGAAIPLLDDRESLAYSNFLDKIALDSDFIFDPVLPEDLLPWPHQQSSSSLVSSNGSLSTTATSPAKTDLKTEDGPGDHNTLLGPAFPDLSSHSSTIDHHHPHQRHVSGGMRNSWPSADHAGSVPPLSPLRSHSQSRPPRSPRSSFSLGSSSQSASVSQKGHPQQQLPLMSPPTEERSGSLLDNLRSGQISNEDRASLLRAVHRQQGLAFGSDPRFSQSGFKAKPSVPPVFESLSDLSGQTPPSSRLSTNSQSTSEKVAAASEILRQMSQDGMSWTMENDSTKVDHPRTGGKAAMIMPMHTVSPSSESVGVSPDTSSDVFSGRGRVQRSASVQNTPPLGRKRTSSSANLADLAAEEYHISEQPQPAPSISKKSKKQSISGAVNSASPSMAAMSSGRSARSNSVSSSNERDNRELLSEAQRRKNHISSEKKRRDAIKQGFEELSYIVPVLRAGGFSKSIVLSHVLDFITDVEKKNKQMREILAELQRK</sequence>
<evidence type="ECO:0000256" key="2">
    <source>
        <dbReference type="ARBA" id="ARBA00023125"/>
    </source>
</evidence>
<dbReference type="GeneID" id="90037615"/>
<accession>A0ABR1FAF5</accession>
<dbReference type="PANTHER" id="PTHR10328">
    <property type="entry name" value="PROTEIN MAX MYC-ASSOCIATED FACTOR X"/>
    <property type="match status" value="1"/>
</dbReference>
<protein>
    <recommendedName>
        <fullName evidence="7">BHLH domain-containing protein</fullName>
    </recommendedName>
</protein>
<dbReference type="EMBL" id="JBBJBU010000002">
    <property type="protein sequence ID" value="KAK7206819.1"/>
    <property type="molecule type" value="Genomic_DNA"/>
</dbReference>
<dbReference type="SUPFAM" id="SSF47459">
    <property type="entry name" value="HLH, helix-loop-helix DNA-binding domain"/>
    <property type="match status" value="1"/>
</dbReference>
<feature type="compositionally biased region" description="Low complexity" evidence="6">
    <location>
        <begin position="451"/>
        <end position="481"/>
    </location>
</feature>
<keyword evidence="5" id="KW-0539">Nucleus</keyword>
<evidence type="ECO:0000313" key="8">
    <source>
        <dbReference type="EMBL" id="KAK7206819.1"/>
    </source>
</evidence>
<dbReference type="RefSeq" id="XP_064769852.1">
    <property type="nucleotide sequence ID" value="XM_064912103.1"/>
</dbReference>
<dbReference type="Gene3D" id="4.10.280.10">
    <property type="entry name" value="Helix-loop-helix DNA-binding domain"/>
    <property type="match status" value="1"/>
</dbReference>
<feature type="compositionally biased region" description="Low complexity" evidence="6">
    <location>
        <begin position="204"/>
        <end position="234"/>
    </location>
</feature>
<feature type="region of interest" description="Disordered" evidence="6">
    <location>
        <begin position="377"/>
        <end position="420"/>
    </location>
</feature>
<keyword evidence="1" id="KW-0805">Transcription regulation</keyword>
<feature type="compositionally biased region" description="Low complexity" evidence="6">
    <location>
        <begin position="319"/>
        <end position="329"/>
    </location>
</feature>
<organism evidence="8 9">
    <name type="scientific">Myxozyma melibiosi</name>
    <dbReference type="NCBI Taxonomy" id="54550"/>
    <lineage>
        <taxon>Eukaryota</taxon>
        <taxon>Fungi</taxon>
        <taxon>Dikarya</taxon>
        <taxon>Ascomycota</taxon>
        <taxon>Saccharomycotina</taxon>
        <taxon>Lipomycetes</taxon>
        <taxon>Lipomycetales</taxon>
        <taxon>Lipomycetaceae</taxon>
        <taxon>Myxozyma</taxon>
    </lineage>
</organism>
<evidence type="ECO:0000256" key="6">
    <source>
        <dbReference type="SAM" id="MobiDB-lite"/>
    </source>
</evidence>
<dbReference type="PROSITE" id="PS50888">
    <property type="entry name" value="BHLH"/>
    <property type="match status" value="1"/>
</dbReference>
<dbReference type="Pfam" id="PF00010">
    <property type="entry name" value="HLH"/>
    <property type="match status" value="1"/>
</dbReference>
<evidence type="ECO:0000313" key="9">
    <source>
        <dbReference type="Proteomes" id="UP001498771"/>
    </source>
</evidence>
<evidence type="ECO:0000256" key="3">
    <source>
        <dbReference type="ARBA" id="ARBA00023159"/>
    </source>
</evidence>
<keyword evidence="9" id="KW-1185">Reference proteome</keyword>
<keyword evidence="4" id="KW-0804">Transcription</keyword>
<evidence type="ECO:0000256" key="4">
    <source>
        <dbReference type="ARBA" id="ARBA00023163"/>
    </source>
</evidence>
<keyword evidence="3" id="KW-0010">Activator</keyword>
<feature type="compositionally biased region" description="Basic and acidic residues" evidence="6">
    <location>
        <begin position="143"/>
        <end position="152"/>
    </location>
</feature>
<dbReference type="PANTHER" id="PTHR10328:SF3">
    <property type="entry name" value="PROTEIN MAX"/>
    <property type="match status" value="1"/>
</dbReference>
<proteinExistence type="predicted"/>